<sequence>MERQDMTTRRQFIVRLGAFGIALAGLASTGRGARAGDAATAFIDTLGGQAISTLADKSVTDAERESRFRALFLSAFDVETIGQFVLGRYRRSATPEQIAEFNRLYAEDVVRTYSRRLSQYAGEKLVTLGSQQQDGEIVVRSQIQSPSGQKPVAVDWRLSETSGSYKIVDVVIENLSMRSAQREDFASVMSAGGVDALLAGLRKKNPAS</sequence>
<dbReference type="PANTHER" id="PTHR36573:SF1">
    <property type="entry name" value="INTERMEMBRANE PHOSPHOLIPID TRANSPORT SYSTEM BINDING PROTEIN MLAC"/>
    <property type="match status" value="1"/>
</dbReference>
<accession>A0A317EAY3</accession>
<reference evidence="1 2" key="1">
    <citation type="submission" date="2018-05" db="EMBL/GenBank/DDBJ databases">
        <title>Zavarzinia sp. HR-AS.</title>
        <authorList>
            <person name="Lee Y."/>
            <person name="Jeon C.O."/>
        </authorList>
    </citation>
    <scope>NUCLEOTIDE SEQUENCE [LARGE SCALE GENOMIC DNA]</scope>
    <source>
        <strain evidence="1 2">HR-AS</strain>
    </source>
</reference>
<dbReference type="Proteomes" id="UP000245461">
    <property type="component" value="Unassembled WGS sequence"/>
</dbReference>
<dbReference type="InterPro" id="IPR008869">
    <property type="entry name" value="MlaC/ttg2D"/>
</dbReference>
<dbReference type="OrthoDB" id="8099120at2"/>
<dbReference type="AlphaFoldDB" id="A0A317EAY3"/>
<dbReference type="InterPro" id="IPR042245">
    <property type="entry name" value="Tgt2/MlaC_sf"/>
</dbReference>
<dbReference type="EMBL" id="QGLE01000004">
    <property type="protein sequence ID" value="PWR24287.1"/>
    <property type="molecule type" value="Genomic_DNA"/>
</dbReference>
<dbReference type="PROSITE" id="PS51318">
    <property type="entry name" value="TAT"/>
    <property type="match status" value="1"/>
</dbReference>
<name>A0A317EAY3_9PROT</name>
<evidence type="ECO:0000313" key="2">
    <source>
        <dbReference type="Proteomes" id="UP000245461"/>
    </source>
</evidence>
<proteinExistence type="predicted"/>
<dbReference type="Pfam" id="PF05494">
    <property type="entry name" value="MlaC"/>
    <property type="match status" value="1"/>
</dbReference>
<protein>
    <submittedName>
        <fullName evidence="1">Toluene tolerance protein</fullName>
    </submittedName>
</protein>
<dbReference type="Gene3D" id="3.10.450.710">
    <property type="entry name" value="Tgt2/MlaC"/>
    <property type="match status" value="1"/>
</dbReference>
<comment type="caution">
    <text evidence="1">The sequence shown here is derived from an EMBL/GenBank/DDBJ whole genome shotgun (WGS) entry which is preliminary data.</text>
</comment>
<dbReference type="InterPro" id="IPR006311">
    <property type="entry name" value="TAT_signal"/>
</dbReference>
<gene>
    <name evidence="1" type="ORF">DKG74_09230</name>
</gene>
<dbReference type="PANTHER" id="PTHR36573">
    <property type="entry name" value="INTERMEMBRANE PHOSPHOLIPID TRANSPORT SYSTEM BINDING PROTEIN MLAC"/>
    <property type="match status" value="1"/>
</dbReference>
<evidence type="ECO:0000313" key="1">
    <source>
        <dbReference type="EMBL" id="PWR24287.1"/>
    </source>
</evidence>
<organism evidence="1 2">
    <name type="scientific">Zavarzinia aquatilis</name>
    <dbReference type="NCBI Taxonomy" id="2211142"/>
    <lineage>
        <taxon>Bacteria</taxon>
        <taxon>Pseudomonadati</taxon>
        <taxon>Pseudomonadota</taxon>
        <taxon>Alphaproteobacteria</taxon>
        <taxon>Rhodospirillales</taxon>
        <taxon>Zavarziniaceae</taxon>
        <taxon>Zavarzinia</taxon>
    </lineage>
</organism>
<keyword evidence="2" id="KW-1185">Reference proteome</keyword>